<protein>
    <submittedName>
        <fullName evidence="2">GLOBIN domain-containing protein</fullName>
    </submittedName>
</protein>
<name>A0A7E4ZZ64_PANRE</name>
<reference evidence="1" key="1">
    <citation type="journal article" date="2013" name="Genetics">
        <title>The draft genome and transcriptome of Panagrellus redivivus are shaped by the harsh demands of a free-living lifestyle.</title>
        <authorList>
            <person name="Srinivasan J."/>
            <person name="Dillman A.R."/>
            <person name="Macchietto M.G."/>
            <person name="Heikkinen L."/>
            <person name="Lakso M."/>
            <person name="Fracchia K.M."/>
            <person name="Antoshechkin I."/>
            <person name="Mortazavi A."/>
            <person name="Wong G."/>
            <person name="Sternberg P.W."/>
        </authorList>
    </citation>
    <scope>NUCLEOTIDE SEQUENCE [LARGE SCALE GENOMIC DNA]</scope>
    <source>
        <strain evidence="1">MT8872</strain>
    </source>
</reference>
<dbReference type="WBParaSite" id="Pan_g4813.t1">
    <property type="protein sequence ID" value="Pan_g4813.t1"/>
    <property type="gene ID" value="Pan_g4813"/>
</dbReference>
<dbReference type="GO" id="GO:0020037">
    <property type="term" value="F:heme binding"/>
    <property type="evidence" value="ECO:0007669"/>
    <property type="project" value="InterPro"/>
</dbReference>
<reference evidence="2" key="2">
    <citation type="submission" date="2020-10" db="UniProtKB">
        <authorList>
            <consortium name="WormBaseParasite"/>
        </authorList>
    </citation>
    <scope>IDENTIFICATION</scope>
</reference>
<dbReference type="InterPro" id="IPR012292">
    <property type="entry name" value="Globin/Proto"/>
</dbReference>
<organism evidence="1 2">
    <name type="scientific">Panagrellus redivivus</name>
    <name type="common">Microworm</name>
    <dbReference type="NCBI Taxonomy" id="6233"/>
    <lineage>
        <taxon>Eukaryota</taxon>
        <taxon>Metazoa</taxon>
        <taxon>Ecdysozoa</taxon>
        <taxon>Nematoda</taxon>
        <taxon>Chromadorea</taxon>
        <taxon>Rhabditida</taxon>
        <taxon>Tylenchina</taxon>
        <taxon>Panagrolaimomorpha</taxon>
        <taxon>Panagrolaimoidea</taxon>
        <taxon>Panagrolaimidae</taxon>
        <taxon>Panagrellus</taxon>
    </lineage>
</organism>
<proteinExistence type="predicted"/>
<accession>A0A7E4ZZ64</accession>
<dbReference type="AlphaFoldDB" id="A0A7E4ZZ64"/>
<evidence type="ECO:0000313" key="2">
    <source>
        <dbReference type="WBParaSite" id="Pan_g4813.t1"/>
    </source>
</evidence>
<dbReference type="Gene3D" id="1.10.490.10">
    <property type="entry name" value="Globins"/>
    <property type="match status" value="1"/>
</dbReference>
<keyword evidence="1" id="KW-1185">Reference proteome</keyword>
<sequence>MGMNVRNVGCLHLAMGMAFGDRTRPLKICVSAGEVYLSTSSNSTVEMSTRESLRVWRDFSTDDRIMLRETFKRAIARSDFGSEVIFNLLKGNDKLCNRLLGVTHMPTSIAVLRREYPRAAQIGDGVQRFLSEITADLNNPIITPGVIIKKCRVLGAHHKRWRVDFEADSWMHVKSALLVTIVSGFPIKSSTDSNCIELHKFCAKLPFSQSRKQDKIRAIWLEFIDVVVRNMKSGFMDSVCHGYEAVENEDVVADQPSTSST</sequence>
<dbReference type="Proteomes" id="UP000492821">
    <property type="component" value="Unassembled WGS sequence"/>
</dbReference>
<evidence type="ECO:0000313" key="1">
    <source>
        <dbReference type="Proteomes" id="UP000492821"/>
    </source>
</evidence>
<dbReference type="GO" id="GO:0019825">
    <property type="term" value="F:oxygen binding"/>
    <property type="evidence" value="ECO:0007669"/>
    <property type="project" value="InterPro"/>
</dbReference>